<gene>
    <name evidence="2" type="ORF">C8F04DRAFT_899482</name>
</gene>
<sequence length="136" mass="15132">DPAGERIRAAERVSPKNLDQQRRQPLRESPKSRAREISPTTASLPPPIMLITPEGGSPAYHTPLQSPGDHEYSYNPYQNPYQNQDHGSPTQVSLTRRMSNSGPVLFSRGSTPPLQAMGPRTPDRSLPVQEEQEHEV</sequence>
<proteinExistence type="predicted"/>
<organism evidence="2 3">
    <name type="scientific">Mycena alexandri</name>
    <dbReference type="NCBI Taxonomy" id="1745969"/>
    <lineage>
        <taxon>Eukaryota</taxon>
        <taxon>Fungi</taxon>
        <taxon>Dikarya</taxon>
        <taxon>Basidiomycota</taxon>
        <taxon>Agaricomycotina</taxon>
        <taxon>Agaricomycetes</taxon>
        <taxon>Agaricomycetidae</taxon>
        <taxon>Agaricales</taxon>
        <taxon>Marasmiineae</taxon>
        <taxon>Mycenaceae</taxon>
        <taxon>Mycena</taxon>
    </lineage>
</organism>
<evidence type="ECO:0000313" key="2">
    <source>
        <dbReference type="EMBL" id="KAJ7016282.1"/>
    </source>
</evidence>
<feature type="compositionally biased region" description="Polar residues" evidence="1">
    <location>
        <begin position="85"/>
        <end position="113"/>
    </location>
</feature>
<feature type="compositionally biased region" description="Low complexity" evidence="1">
    <location>
        <begin position="74"/>
        <end position="84"/>
    </location>
</feature>
<reference evidence="2" key="1">
    <citation type="submission" date="2023-03" db="EMBL/GenBank/DDBJ databases">
        <title>Massive genome expansion in bonnet fungi (Mycena s.s.) driven by repeated elements and novel gene families across ecological guilds.</title>
        <authorList>
            <consortium name="Lawrence Berkeley National Laboratory"/>
            <person name="Harder C.B."/>
            <person name="Miyauchi S."/>
            <person name="Viragh M."/>
            <person name="Kuo A."/>
            <person name="Thoen E."/>
            <person name="Andreopoulos B."/>
            <person name="Lu D."/>
            <person name="Skrede I."/>
            <person name="Drula E."/>
            <person name="Henrissat B."/>
            <person name="Morin E."/>
            <person name="Kohler A."/>
            <person name="Barry K."/>
            <person name="LaButti K."/>
            <person name="Morin E."/>
            <person name="Salamov A."/>
            <person name="Lipzen A."/>
            <person name="Mereny Z."/>
            <person name="Hegedus B."/>
            <person name="Baldrian P."/>
            <person name="Stursova M."/>
            <person name="Weitz H."/>
            <person name="Taylor A."/>
            <person name="Grigoriev I.V."/>
            <person name="Nagy L.G."/>
            <person name="Martin F."/>
            <person name="Kauserud H."/>
        </authorList>
    </citation>
    <scope>NUCLEOTIDE SEQUENCE</scope>
    <source>
        <strain evidence="2">CBHHK200</strain>
    </source>
</reference>
<comment type="caution">
    <text evidence="2">The sequence shown here is derived from an EMBL/GenBank/DDBJ whole genome shotgun (WGS) entry which is preliminary data.</text>
</comment>
<name>A0AAD6WL25_9AGAR</name>
<protein>
    <submittedName>
        <fullName evidence="2">Uncharacterized protein</fullName>
    </submittedName>
</protein>
<dbReference type="AlphaFoldDB" id="A0AAD6WL25"/>
<feature type="non-terminal residue" evidence="2">
    <location>
        <position position="1"/>
    </location>
</feature>
<evidence type="ECO:0000313" key="3">
    <source>
        <dbReference type="Proteomes" id="UP001218188"/>
    </source>
</evidence>
<dbReference type="EMBL" id="JARJCM010000543">
    <property type="protein sequence ID" value="KAJ7016282.1"/>
    <property type="molecule type" value="Genomic_DNA"/>
</dbReference>
<accession>A0AAD6WL25</accession>
<feature type="compositionally biased region" description="Basic and acidic residues" evidence="1">
    <location>
        <begin position="1"/>
        <end position="36"/>
    </location>
</feature>
<keyword evidence="3" id="KW-1185">Reference proteome</keyword>
<feature type="non-terminal residue" evidence="2">
    <location>
        <position position="136"/>
    </location>
</feature>
<evidence type="ECO:0000256" key="1">
    <source>
        <dbReference type="SAM" id="MobiDB-lite"/>
    </source>
</evidence>
<dbReference type="Proteomes" id="UP001218188">
    <property type="component" value="Unassembled WGS sequence"/>
</dbReference>
<feature type="region of interest" description="Disordered" evidence="1">
    <location>
        <begin position="1"/>
        <end position="136"/>
    </location>
</feature>